<dbReference type="Gene3D" id="3.90.1340.10">
    <property type="entry name" value="Phage tail collar domain"/>
    <property type="match status" value="1"/>
</dbReference>
<evidence type="ECO:0000259" key="2">
    <source>
        <dbReference type="Pfam" id="PF07484"/>
    </source>
</evidence>
<dbReference type="Proteomes" id="UP000831390">
    <property type="component" value="Chromosome"/>
</dbReference>
<dbReference type="SUPFAM" id="SSF88874">
    <property type="entry name" value="Receptor-binding domain of short tail fibre protein gp12"/>
    <property type="match status" value="1"/>
</dbReference>
<protein>
    <submittedName>
        <fullName evidence="3">Tail fiber protein</fullName>
    </submittedName>
</protein>
<keyword evidence="4" id="KW-1185">Reference proteome</keyword>
<evidence type="ECO:0000313" key="3">
    <source>
        <dbReference type="EMBL" id="UOE32139.1"/>
    </source>
</evidence>
<feature type="region of interest" description="Disordered" evidence="1">
    <location>
        <begin position="106"/>
        <end position="137"/>
    </location>
</feature>
<organism evidence="3 4">
    <name type="scientific">Hymenobacter monticola</name>
    <dbReference type="NCBI Taxonomy" id="1705399"/>
    <lineage>
        <taxon>Bacteria</taxon>
        <taxon>Pseudomonadati</taxon>
        <taxon>Bacteroidota</taxon>
        <taxon>Cytophagia</taxon>
        <taxon>Cytophagales</taxon>
        <taxon>Hymenobacteraceae</taxon>
        <taxon>Hymenobacter</taxon>
    </lineage>
</organism>
<sequence length="179" mass="18264">MDAFVGEIRPVGFNFAPRNWMLCQGQTLSIAQNTALFSILGTSYGGDGRTTFNLPNLCGQAVVGVGQGPGLSLYKPGQVAGTETVTLTMDQLPAHVHAFGGTFPVQDGPANSAEPAGGFPASTGENNQYSEGPGSGTMAANLVQGAAGVAGGSQPHSNMMPSLCINYIICVSGIFPPRS</sequence>
<feature type="domain" description="Phage tail collar" evidence="2">
    <location>
        <begin position="6"/>
        <end position="61"/>
    </location>
</feature>
<name>A0ABY4B014_9BACT</name>
<dbReference type="Pfam" id="PF07484">
    <property type="entry name" value="Collar"/>
    <property type="match status" value="1"/>
</dbReference>
<evidence type="ECO:0000313" key="4">
    <source>
        <dbReference type="Proteomes" id="UP000831390"/>
    </source>
</evidence>
<evidence type="ECO:0000256" key="1">
    <source>
        <dbReference type="SAM" id="MobiDB-lite"/>
    </source>
</evidence>
<accession>A0ABY4B014</accession>
<dbReference type="EMBL" id="CP094534">
    <property type="protein sequence ID" value="UOE32139.1"/>
    <property type="molecule type" value="Genomic_DNA"/>
</dbReference>
<dbReference type="InterPro" id="IPR011083">
    <property type="entry name" value="Phage_tail_collar_dom"/>
</dbReference>
<dbReference type="InterPro" id="IPR037053">
    <property type="entry name" value="Phage_tail_collar_dom_sf"/>
</dbReference>
<dbReference type="RefSeq" id="WP_243509794.1">
    <property type="nucleotide sequence ID" value="NZ_CP094534.1"/>
</dbReference>
<proteinExistence type="predicted"/>
<gene>
    <name evidence="3" type="ORF">MTP16_13475</name>
</gene>
<reference evidence="3 4" key="1">
    <citation type="submission" date="2022-03" db="EMBL/GenBank/DDBJ databases">
        <title>Hymenobactersp. isolated from the air.</title>
        <authorList>
            <person name="Won M."/>
            <person name="Kwon S.-W."/>
        </authorList>
    </citation>
    <scope>NUCLEOTIDE SEQUENCE [LARGE SCALE GENOMIC DNA]</scope>
    <source>
        <strain evidence="3 4">KACC 22596</strain>
    </source>
</reference>